<evidence type="ECO:0000256" key="1">
    <source>
        <dbReference type="SAM" id="MobiDB-lite"/>
    </source>
</evidence>
<feature type="region of interest" description="Disordered" evidence="1">
    <location>
        <begin position="92"/>
        <end position="149"/>
    </location>
</feature>
<feature type="region of interest" description="Disordered" evidence="1">
    <location>
        <begin position="283"/>
        <end position="319"/>
    </location>
</feature>
<feature type="compositionally biased region" description="Low complexity" evidence="1">
    <location>
        <begin position="53"/>
        <end position="63"/>
    </location>
</feature>
<protein>
    <submittedName>
        <fullName evidence="2">Uncharacterized protein</fullName>
    </submittedName>
</protein>
<keyword evidence="3" id="KW-1185">Reference proteome</keyword>
<sequence>MTEYDYSPDAIERHLSKQAAIADWVRHTEQHDPANPFVPIPGEHPPSETFFSPPQAQYPSNPYQYPYQTPQAAQQQPYPAYYAAPNGVISPTYLGGNKRHHHKHHHSSSHHTSGSKSLRPSPHTSHSALPIVPNGLLYAPTPQRSVSTPPSVVNVPVASTSGQSFIGYQAHQKQLAHPLVSPPMMPNQAQMQSYPFQYMTPPAQQVVSPPYSRSSSYTIYSNSGSRPSSAHTKHSHSRSHSHTPQGYSQYPGPMQVPPYGQTMQASSSQPMVVPFNNGYVIIPSSGQNSQQPQYVNLPPLSRPASEYDSDSDRPSFLGNLSLKGVVSSLGMKGSKSKKKKRHSIR</sequence>
<dbReference type="Proteomes" id="UP000521872">
    <property type="component" value="Unassembled WGS sequence"/>
</dbReference>
<name>A0A8H4R580_9AGAR</name>
<evidence type="ECO:0000313" key="3">
    <source>
        <dbReference type="Proteomes" id="UP000521872"/>
    </source>
</evidence>
<proteinExistence type="predicted"/>
<feature type="compositionally biased region" description="Low complexity" evidence="1">
    <location>
        <begin position="208"/>
        <end position="230"/>
    </location>
</feature>
<feature type="region of interest" description="Disordered" evidence="1">
    <location>
        <begin position="204"/>
        <end position="267"/>
    </location>
</feature>
<evidence type="ECO:0000313" key="2">
    <source>
        <dbReference type="EMBL" id="KAF4623794.1"/>
    </source>
</evidence>
<gene>
    <name evidence="2" type="ORF">D9613_001284</name>
</gene>
<feature type="compositionally biased region" description="Basic residues" evidence="1">
    <location>
        <begin position="231"/>
        <end position="241"/>
    </location>
</feature>
<feature type="compositionally biased region" description="Polar residues" evidence="1">
    <location>
        <begin position="284"/>
        <end position="294"/>
    </location>
</feature>
<organism evidence="2 3">
    <name type="scientific">Agrocybe pediades</name>
    <dbReference type="NCBI Taxonomy" id="84607"/>
    <lineage>
        <taxon>Eukaryota</taxon>
        <taxon>Fungi</taxon>
        <taxon>Dikarya</taxon>
        <taxon>Basidiomycota</taxon>
        <taxon>Agaricomycotina</taxon>
        <taxon>Agaricomycetes</taxon>
        <taxon>Agaricomycetidae</taxon>
        <taxon>Agaricales</taxon>
        <taxon>Agaricineae</taxon>
        <taxon>Strophariaceae</taxon>
        <taxon>Agrocybe</taxon>
    </lineage>
</organism>
<feature type="region of interest" description="Disordered" evidence="1">
    <location>
        <begin position="31"/>
        <end position="63"/>
    </location>
</feature>
<feature type="compositionally biased region" description="Basic residues" evidence="1">
    <location>
        <begin position="97"/>
        <end position="109"/>
    </location>
</feature>
<dbReference type="EMBL" id="JAACJL010000001">
    <property type="protein sequence ID" value="KAF4623794.1"/>
    <property type="molecule type" value="Genomic_DNA"/>
</dbReference>
<accession>A0A8H4R580</accession>
<dbReference type="AlphaFoldDB" id="A0A8H4R580"/>
<reference evidence="2 3" key="1">
    <citation type="submission" date="2019-12" db="EMBL/GenBank/DDBJ databases">
        <authorList>
            <person name="Floudas D."/>
            <person name="Bentzer J."/>
            <person name="Ahren D."/>
            <person name="Johansson T."/>
            <person name="Persson P."/>
            <person name="Tunlid A."/>
        </authorList>
    </citation>
    <scope>NUCLEOTIDE SEQUENCE [LARGE SCALE GENOMIC DNA]</scope>
    <source>
        <strain evidence="2 3">CBS 102.39</strain>
    </source>
</reference>
<comment type="caution">
    <text evidence="2">The sequence shown here is derived from an EMBL/GenBank/DDBJ whole genome shotgun (WGS) entry which is preliminary data.</text>
</comment>